<dbReference type="SMART" id="SM00225">
    <property type="entry name" value="BTB"/>
    <property type="match status" value="1"/>
</dbReference>
<dbReference type="Proteomes" id="UP000008064">
    <property type="component" value="Unassembled WGS sequence"/>
</dbReference>
<dbReference type="AlphaFoldDB" id="F8P2S3"/>
<dbReference type="Gene3D" id="3.30.710.10">
    <property type="entry name" value="Potassium Channel Kv1.1, Chain A"/>
    <property type="match status" value="1"/>
</dbReference>
<proteinExistence type="predicted"/>
<dbReference type="InterPro" id="IPR000210">
    <property type="entry name" value="BTB/POZ_dom"/>
</dbReference>
<name>F8P2S3_SERL9</name>
<dbReference type="SUPFAM" id="SSF54695">
    <property type="entry name" value="POZ domain"/>
    <property type="match status" value="1"/>
</dbReference>
<feature type="domain" description="BTB" evidence="1">
    <location>
        <begin position="26"/>
        <end position="101"/>
    </location>
</feature>
<organism>
    <name type="scientific">Serpula lacrymans var. lacrymans (strain S7.9)</name>
    <name type="common">Dry rot fungus</name>
    <dbReference type="NCBI Taxonomy" id="578457"/>
    <lineage>
        <taxon>Eukaryota</taxon>
        <taxon>Fungi</taxon>
        <taxon>Dikarya</taxon>
        <taxon>Basidiomycota</taxon>
        <taxon>Agaricomycotina</taxon>
        <taxon>Agaricomycetes</taxon>
        <taxon>Agaricomycetidae</taxon>
        <taxon>Boletales</taxon>
        <taxon>Coniophorineae</taxon>
        <taxon>Serpulaceae</taxon>
        <taxon>Serpula</taxon>
    </lineage>
</organism>
<dbReference type="InterPro" id="IPR011333">
    <property type="entry name" value="SKP1/BTB/POZ_sf"/>
</dbReference>
<sequence>MSQPIVSRPPSPKLGVFSPPFDNADADVILHTSDGVQFRVYKIILIIASSVLKDVLSSASSSTQPSHPAATGIKSRQEENTIILDIKEDSQTTERLLHFCYPSADPALHTLDDVQGVLEMMKKYEMIEVIERVRKLLVTPHFLELDPLRVFAIAYRYRLEEETRLAAKYTLRHPIFGPFVSDLDHIPASAYYRLLEYHRKCGIAACALTADFTWFPNSASRWVWFQCDDCVHHSLSWPLADGKIYEVNSWFIEYMERARDALREIPCSKTVSDPLLLCPSLERAAGCPTCRFSAFVDFSVFTTDYFSAEVEKAIDAVDLNIPF</sequence>
<dbReference type="OrthoDB" id="6359816at2759"/>
<protein>
    <recommendedName>
        <fullName evidence="1">BTB domain-containing protein</fullName>
    </recommendedName>
</protein>
<dbReference type="PROSITE" id="PS50097">
    <property type="entry name" value="BTB"/>
    <property type="match status" value="1"/>
</dbReference>
<accession>F8P2S3</accession>
<dbReference type="GeneID" id="18813538"/>
<evidence type="ECO:0000259" key="1">
    <source>
        <dbReference type="PROSITE" id="PS50097"/>
    </source>
</evidence>
<dbReference type="Pfam" id="PF00651">
    <property type="entry name" value="BTB"/>
    <property type="match status" value="1"/>
</dbReference>
<reference evidence="2" key="1">
    <citation type="submission" date="2011-04" db="EMBL/GenBank/DDBJ databases">
        <title>Evolution of plant cell wall degrading machinery underlies the functional diversity of forest fungi.</title>
        <authorList>
            <consortium name="US DOE Joint Genome Institute (JGI-PGF)"/>
            <person name="Eastwood D.C."/>
            <person name="Floudas D."/>
            <person name="Binder M."/>
            <person name="Majcherczyk A."/>
            <person name="Schneider P."/>
            <person name="Aerts A."/>
            <person name="Asiegbu F.O."/>
            <person name="Baker S.E."/>
            <person name="Barry K."/>
            <person name="Bendiksby M."/>
            <person name="Blumentritt M."/>
            <person name="Coutinho P.M."/>
            <person name="Cullen D."/>
            <person name="Cullen D."/>
            <person name="Gathman A."/>
            <person name="Goodell B."/>
            <person name="Henrissat B."/>
            <person name="Ihrmark K."/>
            <person name="Kauserud H."/>
            <person name="Kohler A."/>
            <person name="LaButti K."/>
            <person name="Lapidus A."/>
            <person name="Lavin J.L."/>
            <person name="Lee Y.-H."/>
            <person name="Lindquist E."/>
            <person name="Lilly W."/>
            <person name="Lucas S."/>
            <person name="Morin E."/>
            <person name="Murat C."/>
            <person name="Oguiza J.A."/>
            <person name="Park J."/>
            <person name="Pisabarro A.G."/>
            <person name="Riley R."/>
            <person name="Rosling A."/>
            <person name="Salamov A."/>
            <person name="Schmidt O."/>
            <person name="Schmutz J."/>
            <person name="Skrede I."/>
            <person name="Stenlid J."/>
            <person name="Wiebenga A."/>
            <person name="Xie X."/>
            <person name="Kues U."/>
            <person name="Hibbett D.S."/>
            <person name="Hoffmeister D."/>
            <person name="Hogberg N."/>
            <person name="Martin F."/>
            <person name="Grigoriev I.V."/>
            <person name="Watkinson S.C."/>
        </authorList>
    </citation>
    <scope>NUCLEOTIDE SEQUENCE</scope>
    <source>
        <strain evidence="2">S7.9</strain>
    </source>
</reference>
<evidence type="ECO:0000313" key="2">
    <source>
        <dbReference type="EMBL" id="EGO22458.1"/>
    </source>
</evidence>
<dbReference type="RefSeq" id="XP_007320996.1">
    <property type="nucleotide sequence ID" value="XM_007320934.1"/>
</dbReference>
<dbReference type="HOGENOM" id="CLU_052397_0_0_1"/>
<dbReference type="KEGG" id="sla:SERLADRAFT_416913"/>
<gene>
    <name evidence="2" type="ORF">SERLADRAFT_416913</name>
</gene>
<dbReference type="EMBL" id="GL945437">
    <property type="protein sequence ID" value="EGO22458.1"/>
    <property type="molecule type" value="Genomic_DNA"/>
</dbReference>